<proteinExistence type="predicted"/>
<organism evidence="1 2">
    <name type="scientific">Actinomyces respiraculi</name>
    <dbReference type="NCBI Taxonomy" id="2744574"/>
    <lineage>
        <taxon>Bacteria</taxon>
        <taxon>Bacillati</taxon>
        <taxon>Actinomycetota</taxon>
        <taxon>Actinomycetes</taxon>
        <taxon>Actinomycetales</taxon>
        <taxon>Actinomycetaceae</taxon>
        <taxon>Actinomyces</taxon>
    </lineage>
</organism>
<name>A0A7T0LMB7_9ACTO</name>
<accession>A0A7T0LMB7</accession>
<dbReference type="AlphaFoldDB" id="A0A7T0LMB7"/>
<dbReference type="KEGG" id="arep:ID810_04855"/>
<protein>
    <submittedName>
        <fullName evidence="1">DUF4439 domain-containing protein</fullName>
    </submittedName>
</protein>
<dbReference type="Proteomes" id="UP000594637">
    <property type="component" value="Chromosome"/>
</dbReference>
<evidence type="ECO:0000313" key="1">
    <source>
        <dbReference type="EMBL" id="QPL06237.1"/>
    </source>
</evidence>
<dbReference type="EMBL" id="CP063989">
    <property type="protein sequence ID" value="QPL06237.1"/>
    <property type="molecule type" value="Genomic_DNA"/>
</dbReference>
<gene>
    <name evidence="1" type="ORF">ID810_04855</name>
</gene>
<reference evidence="1 2" key="1">
    <citation type="submission" date="2020-11" db="EMBL/GenBank/DDBJ databases">
        <title>Actinomyces sp. ZJ750.</title>
        <authorList>
            <person name="Zhou J."/>
        </authorList>
    </citation>
    <scope>NUCLEOTIDE SEQUENCE [LARGE SCALE GENOMIC DNA]</scope>
    <source>
        <strain evidence="1 2">ZJ750</strain>
    </source>
</reference>
<evidence type="ECO:0000313" key="2">
    <source>
        <dbReference type="Proteomes" id="UP000594637"/>
    </source>
</evidence>
<keyword evidence="2" id="KW-1185">Reference proteome</keyword>
<dbReference type="RefSeq" id="WP_166857675.1">
    <property type="nucleotide sequence ID" value="NZ_CP063989.1"/>
</dbReference>
<sequence>MTSLPTAPARRPTTLHRTTALLTVCALAVGVSGCDLRIGESVPLTLPSASEQESVRDALARRTVLVSSTASSFLTAFPEDPDTAVASTLVADTAVQLEALGGVWEPYATPVPTTYPTASPVATAAAGASRDALVQALEEGTAQARQAALAATDADEASLYGAMAVSWSVALEALVPGSVDVVGRDALLTEPLPGDLLQAYDGARYALEEVAARSDEETRARAQTQAAAADDLVNASLALGGEDARLPAYAEPTAEDGASAEVTWARQVWLRLVDAEVVAVGTTTGQARTEALDAALDAALTAIAWGAEITALPGYALPED</sequence>